<dbReference type="GO" id="GO:0016020">
    <property type="term" value="C:membrane"/>
    <property type="evidence" value="ECO:0007669"/>
    <property type="project" value="TreeGrafter"/>
</dbReference>
<dbReference type="AlphaFoldDB" id="K1PY73"/>
<name>K1PY73_MAGGI</name>
<keyword evidence="3" id="KW-1133">Transmembrane helix</keyword>
<feature type="region of interest" description="Disordered" evidence="2">
    <location>
        <begin position="1"/>
        <end position="26"/>
    </location>
</feature>
<dbReference type="InterPro" id="IPR051245">
    <property type="entry name" value="eIF5-mimic_regulator"/>
</dbReference>
<keyword evidence="3" id="KW-0812">Transmembrane</keyword>
<evidence type="ECO:0000256" key="3">
    <source>
        <dbReference type="SAM" id="Phobius"/>
    </source>
</evidence>
<dbReference type="GO" id="GO:0005737">
    <property type="term" value="C:cytoplasm"/>
    <property type="evidence" value="ECO:0007669"/>
    <property type="project" value="TreeGrafter"/>
</dbReference>
<dbReference type="InterPro" id="IPR057397">
    <property type="entry name" value="HEAT_5MP1_2"/>
</dbReference>
<dbReference type="SMART" id="SM00515">
    <property type="entry name" value="eIF5C"/>
    <property type="match status" value="1"/>
</dbReference>
<organism evidence="4">
    <name type="scientific">Magallana gigas</name>
    <name type="common">Pacific oyster</name>
    <name type="synonym">Crassostrea gigas</name>
    <dbReference type="NCBI Taxonomy" id="29159"/>
    <lineage>
        <taxon>Eukaryota</taxon>
        <taxon>Metazoa</taxon>
        <taxon>Spiralia</taxon>
        <taxon>Lophotrochozoa</taxon>
        <taxon>Mollusca</taxon>
        <taxon>Bivalvia</taxon>
        <taxon>Autobranchia</taxon>
        <taxon>Pteriomorphia</taxon>
        <taxon>Ostreida</taxon>
        <taxon>Ostreoidea</taxon>
        <taxon>Ostreidae</taxon>
        <taxon>Magallana</taxon>
    </lineage>
</organism>
<accession>K1PY73</accession>
<dbReference type="InParanoid" id="K1PY73"/>
<dbReference type="InterPro" id="IPR003307">
    <property type="entry name" value="W2_domain"/>
</dbReference>
<dbReference type="Gene3D" id="1.25.40.180">
    <property type="match status" value="1"/>
</dbReference>
<dbReference type="Pfam" id="PF25504">
    <property type="entry name" value="HEAT_5MP1_2"/>
    <property type="match status" value="1"/>
</dbReference>
<evidence type="ECO:0000256" key="1">
    <source>
        <dbReference type="ARBA" id="ARBA00008151"/>
    </source>
</evidence>
<sequence length="559" mass="62938">MSQKVEKPSLSGHRLKTRKRDEKEKYDPSSFRDAIIQGLTETGNDLDLVAKYLDLQGGKLDFRRYADVLFDILFAGGQLAPGGSIVEDSTDPEKLFRTNVFNKLLRRYKYLERSFEDALKKILYFMKGFKDDEKRKLAIITGIFLGNGFCSAKVLSSIFEEHLVKDGVSLDFADVMFKTWLAEKDMSSIITALKKASLESRLPELFPVNKRDQETFVAHFKKVGLGPIADFQETQRNYQVKVELKKHVTEMMKDEEPPKEMVAYILEHMQKHNLKEQEVTMLVWSTIMASVEWNKKEELVAEQALKHLRTYSPLLAAVAKSAMAELSLLVKIQEYCYDNMNFMKSFQKIVVMLYKTEVIREEVILKWYKDAHSSKGKSVFLEQMKKFVEWLENASEDSTARAVKGRFWRTGRSADADGAITAVPASGLFGLVLLAGTAMLLLSMFLATAEGGGARGMTGPSMVNLPRGLMGGQGRRVFSWRLSGVSWGSSGSSFFLLSAVRPSIFRASMIPSWSSPDGGSRTLPNTLGGVGGGGRSFRHYVCSFLVIIWDRIVCVLRFV</sequence>
<reference evidence="4" key="1">
    <citation type="journal article" date="2012" name="Nature">
        <title>The oyster genome reveals stress adaptation and complexity of shell formation.</title>
        <authorList>
            <person name="Zhang G."/>
            <person name="Fang X."/>
            <person name="Guo X."/>
            <person name="Li L."/>
            <person name="Luo R."/>
            <person name="Xu F."/>
            <person name="Yang P."/>
            <person name="Zhang L."/>
            <person name="Wang X."/>
            <person name="Qi H."/>
            <person name="Xiong Z."/>
            <person name="Que H."/>
            <person name="Xie Y."/>
            <person name="Holland P.W."/>
            <person name="Paps J."/>
            <person name="Zhu Y."/>
            <person name="Wu F."/>
            <person name="Chen Y."/>
            <person name="Wang J."/>
            <person name="Peng C."/>
            <person name="Meng J."/>
            <person name="Yang L."/>
            <person name="Liu J."/>
            <person name="Wen B."/>
            <person name="Zhang N."/>
            <person name="Huang Z."/>
            <person name="Zhu Q."/>
            <person name="Feng Y."/>
            <person name="Mount A."/>
            <person name="Hedgecock D."/>
            <person name="Xu Z."/>
            <person name="Liu Y."/>
            <person name="Domazet-Loso T."/>
            <person name="Du Y."/>
            <person name="Sun X."/>
            <person name="Zhang S."/>
            <person name="Liu B."/>
            <person name="Cheng P."/>
            <person name="Jiang X."/>
            <person name="Li J."/>
            <person name="Fan D."/>
            <person name="Wang W."/>
            <person name="Fu W."/>
            <person name="Wang T."/>
            <person name="Wang B."/>
            <person name="Zhang J."/>
            <person name="Peng Z."/>
            <person name="Li Y."/>
            <person name="Li N."/>
            <person name="Wang J."/>
            <person name="Chen M."/>
            <person name="He Y."/>
            <person name="Tan F."/>
            <person name="Song X."/>
            <person name="Zheng Q."/>
            <person name="Huang R."/>
            <person name="Yang H."/>
            <person name="Du X."/>
            <person name="Chen L."/>
            <person name="Yang M."/>
            <person name="Gaffney P.M."/>
            <person name="Wang S."/>
            <person name="Luo L."/>
            <person name="She Z."/>
            <person name="Ming Y."/>
            <person name="Huang W."/>
            <person name="Zhang S."/>
            <person name="Huang B."/>
            <person name="Zhang Y."/>
            <person name="Qu T."/>
            <person name="Ni P."/>
            <person name="Miao G."/>
            <person name="Wang J."/>
            <person name="Wang Q."/>
            <person name="Steinberg C.E."/>
            <person name="Wang H."/>
            <person name="Li N."/>
            <person name="Qian L."/>
            <person name="Zhang G."/>
            <person name="Li Y."/>
            <person name="Yang H."/>
            <person name="Liu X."/>
            <person name="Wang J."/>
            <person name="Yin Y."/>
            <person name="Wang J."/>
        </authorList>
    </citation>
    <scope>NUCLEOTIDE SEQUENCE [LARGE SCALE GENOMIC DNA]</scope>
    <source>
        <strain evidence="4">05x7-T-G4-1.051#20</strain>
    </source>
</reference>
<protein>
    <submittedName>
        <fullName evidence="4">Basic leucine zipper and W2 domain-containing protein 1</fullName>
    </submittedName>
</protein>
<dbReference type="PANTHER" id="PTHR14208">
    <property type="entry name" value="BASIC LEUCINE ZIPPER AND W2 DOMAIN-CONTAINING PROTEIN"/>
    <property type="match status" value="1"/>
</dbReference>
<dbReference type="CDD" id="cd11560">
    <property type="entry name" value="W2_eIF5C_like"/>
    <property type="match status" value="1"/>
</dbReference>
<dbReference type="HOGENOM" id="CLU_032849_0_1_1"/>
<evidence type="ECO:0000313" key="4">
    <source>
        <dbReference type="EMBL" id="EKC29192.1"/>
    </source>
</evidence>
<dbReference type="GO" id="GO:0006417">
    <property type="term" value="P:regulation of translation"/>
    <property type="evidence" value="ECO:0007669"/>
    <property type="project" value="UniProtKB-ARBA"/>
</dbReference>
<proteinExistence type="inferred from homology"/>
<dbReference type="PANTHER" id="PTHR14208:SF2">
    <property type="entry name" value="PROTEIN KRASAVIETZ"/>
    <property type="match status" value="1"/>
</dbReference>
<dbReference type="FunFam" id="1.25.40.180:FF:000006">
    <property type="entry name" value="Basic leucine zipper and W2 domain-containing protein 1"/>
    <property type="match status" value="1"/>
</dbReference>
<dbReference type="InterPro" id="IPR043510">
    <property type="entry name" value="W2_5MP1/2"/>
</dbReference>
<evidence type="ECO:0000256" key="2">
    <source>
        <dbReference type="SAM" id="MobiDB-lite"/>
    </source>
</evidence>
<comment type="similarity">
    <text evidence="1">Belongs to the BZW family.</text>
</comment>
<dbReference type="Pfam" id="PF02020">
    <property type="entry name" value="W2"/>
    <property type="match status" value="1"/>
</dbReference>
<gene>
    <name evidence="4" type="ORF">CGI_10010003</name>
</gene>
<dbReference type="SUPFAM" id="SSF48371">
    <property type="entry name" value="ARM repeat"/>
    <property type="match status" value="1"/>
</dbReference>
<dbReference type="PROSITE" id="PS51363">
    <property type="entry name" value="W2"/>
    <property type="match status" value="1"/>
</dbReference>
<dbReference type="FunCoup" id="K1PY73">
    <property type="interactions" value="1257"/>
</dbReference>
<dbReference type="EMBL" id="JH818194">
    <property type="protein sequence ID" value="EKC29192.1"/>
    <property type="molecule type" value="Genomic_DNA"/>
</dbReference>
<keyword evidence="3" id="KW-0472">Membrane</keyword>
<dbReference type="InterPro" id="IPR016024">
    <property type="entry name" value="ARM-type_fold"/>
</dbReference>
<feature type="transmembrane region" description="Helical" evidence="3">
    <location>
        <begin position="428"/>
        <end position="447"/>
    </location>
</feature>